<dbReference type="FunFam" id="2.60.40.60:FF:000007">
    <property type="entry name" value="Protocadherin alpha 2"/>
    <property type="match status" value="1"/>
</dbReference>
<evidence type="ECO:0000256" key="8">
    <source>
        <dbReference type="ARBA" id="ARBA00023136"/>
    </source>
</evidence>
<dbReference type="Pfam" id="PF00028">
    <property type="entry name" value="Cadherin"/>
    <property type="match status" value="4"/>
</dbReference>
<evidence type="ECO:0000256" key="1">
    <source>
        <dbReference type="ARBA" id="ARBA00004251"/>
    </source>
</evidence>
<dbReference type="GeneID" id="20234652"/>
<dbReference type="InterPro" id="IPR020894">
    <property type="entry name" value="Cadherin_CS"/>
</dbReference>
<dbReference type="PROSITE" id="PS50268">
    <property type="entry name" value="CADHERIN_2"/>
    <property type="match status" value="5"/>
</dbReference>
<evidence type="ECO:0000256" key="7">
    <source>
        <dbReference type="ARBA" id="ARBA00022989"/>
    </source>
</evidence>
<proteinExistence type="predicted"/>
<sequence length="604" mass="66765">MGKHCCKISWKYWTRYIYLLVLPFLIHNSAATEFNEDFSVAEGEPPGVLVGTIGGAGLRPPFGQFFPSDPQDKEVENSFDINLQNGEIRTKVVLDREKRLSEPFVFFLLPDDGLSNDAVKVSIVITDINDNNPTFQNRTKYVEIPENMLNMKIPLGSVTDRDLGNNTTQKCEIVSGNIHNTFSITTIPAGSFDMLVNLIIKKPLDYEKTKNYNLVVRAFDGGSPMRTGDLQVQIKIIDTNDHQPVFNASQYTAFIPENSTVGASVLHVFATDSDSGDNGRIRYSLDKQGDPDQHFIINSLTGEITVNKPLDFETKNKYVLVVKAQDQGPNSQPASVSLEITLKNINELPANISLLFLQSARIPENVQNGTSVARISISDPDSPNDRNVDVKVSLIGGNGVFGLSTKDNIVYLVVVSRPPDREIKSHYNLSIVATDSGIPPLRAVKSFTIYIDDINDNKPKFTNSTYQAVIQEVASPGTSVIQVKAIDPDDGDNAQITYKILEHQSSQHEWFQIDRQTGLITTKAQIDCEVNPHPTLVILALDGGNSPLSSSATVEVIVNDVNDNQPEFEKSFYSVEVPETKGVGSCILKVRQTFLLDYKKTVLP</sequence>
<feature type="domain" description="Cadherin" evidence="11">
    <location>
        <begin position="462"/>
        <end position="568"/>
    </location>
</feature>
<evidence type="ECO:0000313" key="12">
    <source>
        <dbReference type="EMBL" id="ESO98117.1"/>
    </source>
</evidence>
<dbReference type="PANTHER" id="PTHR24026">
    <property type="entry name" value="FAT ATYPICAL CADHERIN-RELATED"/>
    <property type="match status" value="1"/>
</dbReference>
<dbReference type="GO" id="GO:0007156">
    <property type="term" value="P:homophilic cell adhesion via plasma membrane adhesion molecules"/>
    <property type="evidence" value="ECO:0007669"/>
    <property type="project" value="InterPro"/>
</dbReference>
<keyword evidence="2" id="KW-1003">Cell membrane</keyword>
<evidence type="ECO:0000256" key="5">
    <source>
        <dbReference type="ARBA" id="ARBA00022737"/>
    </source>
</evidence>
<dbReference type="GO" id="GO:0005886">
    <property type="term" value="C:plasma membrane"/>
    <property type="evidence" value="ECO:0007669"/>
    <property type="project" value="UniProtKB-SubCell"/>
</dbReference>
<keyword evidence="4" id="KW-0732">Signal</keyword>
<dbReference type="GO" id="GO:0005509">
    <property type="term" value="F:calcium ion binding"/>
    <property type="evidence" value="ECO:0007669"/>
    <property type="project" value="UniProtKB-UniRule"/>
</dbReference>
<keyword evidence="8" id="KW-0472">Membrane</keyword>
<dbReference type="Gene3D" id="2.60.40.60">
    <property type="entry name" value="Cadherins"/>
    <property type="match status" value="6"/>
</dbReference>
<name>V4ALW7_LOTGI</name>
<gene>
    <name evidence="12" type="ORF">LOTGIDRAFT_143094</name>
</gene>
<keyword evidence="13" id="KW-1185">Reference proteome</keyword>
<dbReference type="RefSeq" id="XP_009051184.1">
    <property type="nucleotide sequence ID" value="XM_009052936.1"/>
</dbReference>
<dbReference type="SMART" id="SM00112">
    <property type="entry name" value="CA"/>
    <property type="match status" value="5"/>
</dbReference>
<dbReference type="InterPro" id="IPR015919">
    <property type="entry name" value="Cadherin-like_sf"/>
</dbReference>
<evidence type="ECO:0000313" key="13">
    <source>
        <dbReference type="Proteomes" id="UP000030746"/>
    </source>
</evidence>
<dbReference type="InterPro" id="IPR002126">
    <property type="entry name" value="Cadherin-like_dom"/>
</dbReference>
<accession>V4ALW7</accession>
<keyword evidence="7" id="KW-1133">Transmembrane helix</keyword>
<dbReference type="CDD" id="cd11304">
    <property type="entry name" value="Cadherin_repeat"/>
    <property type="match status" value="5"/>
</dbReference>
<dbReference type="PRINTS" id="PR00205">
    <property type="entry name" value="CADHERIN"/>
</dbReference>
<keyword evidence="3" id="KW-0812">Transmembrane</keyword>
<organism evidence="12 13">
    <name type="scientific">Lottia gigantea</name>
    <name type="common">Giant owl limpet</name>
    <dbReference type="NCBI Taxonomy" id="225164"/>
    <lineage>
        <taxon>Eukaryota</taxon>
        <taxon>Metazoa</taxon>
        <taxon>Spiralia</taxon>
        <taxon>Lophotrochozoa</taxon>
        <taxon>Mollusca</taxon>
        <taxon>Gastropoda</taxon>
        <taxon>Patellogastropoda</taxon>
        <taxon>Lottioidea</taxon>
        <taxon>Lottiidae</taxon>
        <taxon>Lottia</taxon>
    </lineage>
</organism>
<evidence type="ECO:0000256" key="9">
    <source>
        <dbReference type="ARBA" id="ARBA00023180"/>
    </source>
</evidence>
<dbReference type="SUPFAM" id="SSF49313">
    <property type="entry name" value="Cadherin-like"/>
    <property type="match status" value="5"/>
</dbReference>
<reference evidence="12 13" key="1">
    <citation type="journal article" date="2013" name="Nature">
        <title>Insights into bilaterian evolution from three spiralian genomes.</title>
        <authorList>
            <person name="Simakov O."/>
            <person name="Marletaz F."/>
            <person name="Cho S.J."/>
            <person name="Edsinger-Gonzales E."/>
            <person name="Havlak P."/>
            <person name="Hellsten U."/>
            <person name="Kuo D.H."/>
            <person name="Larsson T."/>
            <person name="Lv J."/>
            <person name="Arendt D."/>
            <person name="Savage R."/>
            <person name="Osoegawa K."/>
            <person name="de Jong P."/>
            <person name="Grimwood J."/>
            <person name="Chapman J.A."/>
            <person name="Shapiro H."/>
            <person name="Aerts A."/>
            <person name="Otillar R.P."/>
            <person name="Terry A.Y."/>
            <person name="Boore J.L."/>
            <person name="Grigoriev I.V."/>
            <person name="Lindberg D.R."/>
            <person name="Seaver E.C."/>
            <person name="Weisblat D.A."/>
            <person name="Putnam N.H."/>
            <person name="Rokhsar D.S."/>
        </authorList>
    </citation>
    <scope>NUCLEOTIDE SEQUENCE [LARGE SCALE GENOMIC DNA]</scope>
</reference>
<dbReference type="AlphaFoldDB" id="V4ALW7"/>
<dbReference type="Proteomes" id="UP000030746">
    <property type="component" value="Unassembled WGS sequence"/>
</dbReference>
<evidence type="ECO:0000259" key="11">
    <source>
        <dbReference type="PROSITE" id="PS50268"/>
    </source>
</evidence>
<keyword evidence="5" id="KW-0677">Repeat</keyword>
<feature type="domain" description="Cadherin" evidence="11">
    <location>
        <begin position="247"/>
        <end position="351"/>
    </location>
</feature>
<dbReference type="OrthoDB" id="6272940at2759"/>
<dbReference type="PANTHER" id="PTHR24026:SF126">
    <property type="entry name" value="PROTOCADHERIN FAT 4"/>
    <property type="match status" value="1"/>
</dbReference>
<dbReference type="KEGG" id="lgi:LOTGIDRAFT_143094"/>
<evidence type="ECO:0000256" key="2">
    <source>
        <dbReference type="ARBA" id="ARBA00022475"/>
    </source>
</evidence>
<keyword evidence="9" id="KW-0325">Glycoprotein</keyword>
<evidence type="ECO:0000256" key="10">
    <source>
        <dbReference type="PROSITE-ProRule" id="PRU00043"/>
    </source>
</evidence>
<dbReference type="PROSITE" id="PS00232">
    <property type="entry name" value="CADHERIN_1"/>
    <property type="match status" value="2"/>
</dbReference>
<feature type="domain" description="Cadherin" evidence="11">
    <location>
        <begin position="157"/>
        <end position="246"/>
    </location>
</feature>
<feature type="domain" description="Cadherin" evidence="11">
    <location>
        <begin position="79"/>
        <end position="135"/>
    </location>
</feature>
<feature type="domain" description="Cadherin" evidence="11">
    <location>
        <begin position="354"/>
        <end position="461"/>
    </location>
</feature>
<dbReference type="CTD" id="20234652"/>
<protein>
    <recommendedName>
        <fullName evidence="11">Cadherin domain-containing protein</fullName>
    </recommendedName>
</protein>
<dbReference type="EMBL" id="KB201271">
    <property type="protein sequence ID" value="ESO98117.1"/>
    <property type="molecule type" value="Genomic_DNA"/>
</dbReference>
<comment type="subcellular location">
    <subcellularLocation>
        <location evidence="1">Cell membrane</location>
        <topology evidence="1">Single-pass type I membrane protein</topology>
    </subcellularLocation>
</comment>
<keyword evidence="6 10" id="KW-0106">Calcium</keyword>
<evidence type="ECO:0000256" key="6">
    <source>
        <dbReference type="ARBA" id="ARBA00022837"/>
    </source>
</evidence>
<dbReference type="HOGENOM" id="CLU_006480_3_2_1"/>
<dbReference type="OMA" id="YSTQRYE"/>
<evidence type="ECO:0000256" key="3">
    <source>
        <dbReference type="ARBA" id="ARBA00022692"/>
    </source>
</evidence>
<evidence type="ECO:0000256" key="4">
    <source>
        <dbReference type="ARBA" id="ARBA00022729"/>
    </source>
</evidence>
<dbReference type="FunFam" id="2.60.40.60:FF:000020">
    <property type="entry name" value="Dachsous cadherin-related 1b"/>
    <property type="match status" value="2"/>
</dbReference>